<sequence length="91" mass="10307">MFRNKKIYLAIIISILAYQLLLAEACTPTLVEMYTKLFHLEKPCIDTRKKTIQVGRNPGRFVVVHEFGAHDECSDSDECPAKIKCTDGCCL</sequence>
<dbReference type="Proteomes" id="UP000270924">
    <property type="component" value="Unassembled WGS sequence"/>
</dbReference>
<name>A0A3P7FCR9_WUCBA</name>
<dbReference type="InParanoid" id="A0A3P7FCR9"/>
<organism evidence="2 4">
    <name type="scientific">Wuchereria bancrofti</name>
    <dbReference type="NCBI Taxonomy" id="6293"/>
    <lineage>
        <taxon>Eukaryota</taxon>
        <taxon>Metazoa</taxon>
        <taxon>Ecdysozoa</taxon>
        <taxon>Nematoda</taxon>
        <taxon>Chromadorea</taxon>
        <taxon>Rhabditida</taxon>
        <taxon>Spirurina</taxon>
        <taxon>Spiruromorpha</taxon>
        <taxon>Filarioidea</taxon>
        <taxon>Onchocercidae</taxon>
        <taxon>Wuchereria</taxon>
    </lineage>
</organism>
<dbReference type="Proteomes" id="UP000093561">
    <property type="component" value="Unassembled WGS sequence"/>
</dbReference>
<evidence type="ECO:0000313" key="4">
    <source>
        <dbReference type="Proteomes" id="UP000270924"/>
    </source>
</evidence>
<evidence type="ECO:0000256" key="1">
    <source>
        <dbReference type="SAM" id="SignalP"/>
    </source>
</evidence>
<evidence type="ECO:0000313" key="2">
    <source>
        <dbReference type="EMBL" id="VDM07255.1"/>
    </source>
</evidence>
<evidence type="ECO:0000313" key="3">
    <source>
        <dbReference type="Proteomes" id="UP000093561"/>
    </source>
</evidence>
<reference evidence="5" key="4">
    <citation type="submission" date="2024-02" db="UniProtKB">
        <authorList>
            <consortium name="WormBaseParasite"/>
        </authorList>
    </citation>
    <scope>IDENTIFICATION</scope>
    <source>
        <strain evidence="5">pt0022</strain>
    </source>
</reference>
<feature type="signal peptide" evidence="1">
    <location>
        <begin position="1"/>
        <end position="25"/>
    </location>
</feature>
<reference evidence="3" key="2">
    <citation type="journal article" date="2016" name="Mol. Ecol.">
        <title>Population genomics of the filarial nematode parasite Wuchereria bancrofti from mosquitoes.</title>
        <authorList>
            <person name="Small S.T."/>
            <person name="Reimer L.J."/>
            <person name="Tisch D.J."/>
            <person name="King C.L."/>
            <person name="Christensen B.M."/>
            <person name="Siba P.M."/>
            <person name="Kazura J.W."/>
            <person name="Serre D."/>
            <person name="Zimmerman P.A."/>
        </authorList>
    </citation>
    <scope>NUCLEOTIDE SEQUENCE</scope>
    <source>
        <strain evidence="3">pt0022</strain>
    </source>
</reference>
<dbReference type="AlphaFoldDB" id="A0A3P7FCR9"/>
<dbReference type="WBParaSite" id="mrna-Wban_05740">
    <property type="protein sequence ID" value="mrna-Wban_05740"/>
    <property type="gene ID" value="Wban_05740"/>
</dbReference>
<accession>A0A3P7FCR9</accession>
<gene>
    <name evidence="2" type="ORF">WBA_LOCUS641</name>
</gene>
<proteinExistence type="predicted"/>
<dbReference type="EMBL" id="UYWW01000098">
    <property type="protein sequence ID" value="VDM07255.1"/>
    <property type="molecule type" value="Genomic_DNA"/>
</dbReference>
<reference evidence="2 4" key="3">
    <citation type="submission" date="2018-11" db="EMBL/GenBank/DDBJ databases">
        <authorList>
            <consortium name="Pathogen Informatics"/>
        </authorList>
    </citation>
    <scope>NUCLEOTIDE SEQUENCE [LARGE SCALE GENOMIC DNA]</scope>
</reference>
<dbReference type="OMA" id="HEFGAHD"/>
<keyword evidence="4" id="KW-1185">Reference proteome</keyword>
<evidence type="ECO:0000313" key="5">
    <source>
        <dbReference type="WBParaSite" id="mrna-Wban_05740"/>
    </source>
</evidence>
<dbReference type="OrthoDB" id="10294731at2759"/>
<feature type="chain" id="PRO_5017924490" evidence="1">
    <location>
        <begin position="26"/>
        <end position="91"/>
    </location>
</feature>
<protein>
    <submittedName>
        <fullName evidence="5">WAP domain-containing protein</fullName>
    </submittedName>
</protein>
<reference evidence="3" key="1">
    <citation type="submission" date="2015-03" db="EMBL/GenBank/DDBJ databases">
        <title>Wuchereria bancrofti Genome Sequencing Papua New Guinea Strain.</title>
        <authorList>
            <person name="Small S.T."/>
            <person name="Serre D."/>
            <person name="Zimmerman P.A."/>
        </authorList>
    </citation>
    <scope>NUCLEOTIDE SEQUENCE [LARGE SCALE GENOMIC DNA]</scope>
    <source>
        <strain evidence="3">pt0022</strain>
    </source>
</reference>
<keyword evidence="1" id="KW-0732">Signal</keyword>